<keyword evidence="7 14" id="KW-0274">FAD</keyword>
<dbReference type="InterPro" id="IPR001100">
    <property type="entry name" value="Pyr_nuc-diS_OxRdtase"/>
</dbReference>
<evidence type="ECO:0000256" key="15">
    <source>
        <dbReference type="PIRSR" id="PIRSR000350-4"/>
    </source>
</evidence>
<feature type="binding site" evidence="14">
    <location>
        <position position="311"/>
    </location>
    <ligand>
        <name>FAD</name>
        <dbReference type="ChEBI" id="CHEBI:57692"/>
    </ligand>
</feature>
<comment type="catalytic activity">
    <reaction evidence="12 16">
        <text>N(6)-[(R)-dihydrolipoyl]-L-lysyl-[protein] + NAD(+) = N(6)-[(R)-lipoyl]-L-lysyl-[protein] + NADH + H(+)</text>
        <dbReference type="Rhea" id="RHEA:15045"/>
        <dbReference type="Rhea" id="RHEA-COMP:10474"/>
        <dbReference type="Rhea" id="RHEA-COMP:10475"/>
        <dbReference type="ChEBI" id="CHEBI:15378"/>
        <dbReference type="ChEBI" id="CHEBI:57540"/>
        <dbReference type="ChEBI" id="CHEBI:57945"/>
        <dbReference type="ChEBI" id="CHEBI:83099"/>
        <dbReference type="ChEBI" id="CHEBI:83100"/>
        <dbReference type="EC" id="1.8.1.4"/>
    </reaction>
</comment>
<comment type="miscellaneous">
    <text evidence="16">The active site is a redox-active disulfide bond.</text>
</comment>
<accession>A0A542E3U5</accession>
<dbReference type="GO" id="GO:0006103">
    <property type="term" value="P:2-oxoglutarate metabolic process"/>
    <property type="evidence" value="ECO:0007669"/>
    <property type="project" value="TreeGrafter"/>
</dbReference>
<evidence type="ECO:0000256" key="6">
    <source>
        <dbReference type="ARBA" id="ARBA00022630"/>
    </source>
</evidence>
<evidence type="ECO:0000313" key="20">
    <source>
        <dbReference type="Proteomes" id="UP000317893"/>
    </source>
</evidence>
<gene>
    <name evidence="19" type="ORF">FB458_3136</name>
</gene>
<evidence type="ECO:0000259" key="17">
    <source>
        <dbReference type="Pfam" id="PF02852"/>
    </source>
</evidence>
<feature type="binding site" evidence="14">
    <location>
        <position position="201"/>
    </location>
    <ligand>
        <name>NAD(+)</name>
        <dbReference type="ChEBI" id="CHEBI:57540"/>
    </ligand>
</feature>
<dbReference type="GO" id="GO:0005737">
    <property type="term" value="C:cytoplasm"/>
    <property type="evidence" value="ECO:0007669"/>
    <property type="project" value="UniProtKB-SubCell"/>
</dbReference>
<dbReference type="InterPro" id="IPR004099">
    <property type="entry name" value="Pyr_nucl-diS_OxRdtase_dimer"/>
</dbReference>
<feature type="binding site" evidence="14">
    <location>
        <position position="113"/>
    </location>
    <ligand>
        <name>FAD</name>
        <dbReference type="ChEBI" id="CHEBI:57692"/>
    </ligand>
</feature>
<evidence type="ECO:0000313" key="19">
    <source>
        <dbReference type="EMBL" id="TQJ10018.1"/>
    </source>
</evidence>
<dbReference type="Pfam" id="PF02852">
    <property type="entry name" value="Pyr_redox_dim"/>
    <property type="match status" value="1"/>
</dbReference>
<dbReference type="PANTHER" id="PTHR22912">
    <property type="entry name" value="DISULFIDE OXIDOREDUCTASE"/>
    <property type="match status" value="1"/>
</dbReference>
<evidence type="ECO:0000256" key="7">
    <source>
        <dbReference type="ARBA" id="ARBA00022827"/>
    </source>
</evidence>
<keyword evidence="9 14" id="KW-0520">NAD</keyword>
<dbReference type="PANTHER" id="PTHR22912:SF217">
    <property type="entry name" value="DIHYDROLIPOYL DEHYDROGENASE"/>
    <property type="match status" value="1"/>
</dbReference>
<evidence type="ECO:0000256" key="1">
    <source>
        <dbReference type="ARBA" id="ARBA00004496"/>
    </source>
</evidence>
<dbReference type="Gene3D" id="3.30.390.30">
    <property type="match status" value="1"/>
</dbReference>
<evidence type="ECO:0000256" key="3">
    <source>
        <dbReference type="ARBA" id="ARBA00012608"/>
    </source>
</evidence>
<dbReference type="OrthoDB" id="4797035at2"/>
<dbReference type="PRINTS" id="PR00368">
    <property type="entry name" value="FADPNR"/>
</dbReference>
<name>A0A542E3U5_9MICO</name>
<dbReference type="Proteomes" id="UP000317893">
    <property type="component" value="Unassembled WGS sequence"/>
</dbReference>
<dbReference type="InterPro" id="IPR050151">
    <property type="entry name" value="Class-I_Pyr_Nuc-Dis_Oxidored"/>
</dbReference>
<dbReference type="GO" id="GO:0050660">
    <property type="term" value="F:flavin adenine dinucleotide binding"/>
    <property type="evidence" value="ECO:0007669"/>
    <property type="project" value="InterPro"/>
</dbReference>
<dbReference type="InterPro" id="IPR016156">
    <property type="entry name" value="FAD/NAD-linked_Rdtase_dimer_sf"/>
</dbReference>
<comment type="cofactor">
    <cofactor evidence="14 16">
        <name>FAD</name>
        <dbReference type="ChEBI" id="CHEBI:57692"/>
    </cofactor>
    <text evidence="14 16">Binds 1 FAD per subunit.</text>
</comment>
<evidence type="ECO:0000256" key="14">
    <source>
        <dbReference type="PIRSR" id="PIRSR000350-3"/>
    </source>
</evidence>
<dbReference type="NCBIfam" id="TIGR01350">
    <property type="entry name" value="lipoamide_DH"/>
    <property type="match status" value="1"/>
</dbReference>
<evidence type="ECO:0000259" key="18">
    <source>
        <dbReference type="Pfam" id="PF07992"/>
    </source>
</evidence>
<dbReference type="InterPro" id="IPR006258">
    <property type="entry name" value="Lipoamide_DH"/>
</dbReference>
<feature type="binding site" evidence="14">
    <location>
        <position position="270"/>
    </location>
    <ligand>
        <name>NAD(+)</name>
        <dbReference type="ChEBI" id="CHEBI:57540"/>
    </ligand>
</feature>
<sequence>MADFDVVVLGAGPGGYVAAIRAAQLGKSVAVVEKKYWGGVCLNVGCIPSKALLRNAELAHVLTKEKAVFGIEGDATMSFGPTHARSRKVSEGIVKGVHYLMKKNKITEIDGWGTLTGPQSMDVALNDGQTRQLTFDDLILATGSVTRMIPGVEVSQNVVTYEEQILDPELPGSMIIAGSGAIGVEFAYVMSNFGVDVTIVEFLDRMVPTEDADVSKELLKHYKKLGVKVLLKTKVEAVEDTGSGVRVTVSPADGGESQVLEADKLMSAIGFAPRTEGFGLEAAGVELTDRGAIAIDDHCRTNVPHVYAIGDVTAKLMLAHVAEAMGIVAAETLAGAETMPIDYRYIPRATYCQPQIGSMGLSEAQAKEAGYDVKTSTFPFSANGKAQGLGEAVGFVKIIADAEHNEILGAAMIGPDVTELLPVINAAQTWDLTADELSRVVFAHPTLGEAVKEALHGIAGHMINL</sequence>
<dbReference type="SUPFAM" id="SSF55424">
    <property type="entry name" value="FAD/NAD-linked reductases, dimerisation (C-terminal) domain"/>
    <property type="match status" value="1"/>
</dbReference>
<dbReference type="InterPro" id="IPR023753">
    <property type="entry name" value="FAD/NAD-binding_dom"/>
</dbReference>
<evidence type="ECO:0000256" key="11">
    <source>
        <dbReference type="ARBA" id="ARBA00023284"/>
    </source>
</evidence>
<keyword evidence="11 16" id="KW-0676">Redox-active center</keyword>
<dbReference type="SUPFAM" id="SSF51905">
    <property type="entry name" value="FAD/NAD(P)-binding domain"/>
    <property type="match status" value="1"/>
</dbReference>
<comment type="subcellular location">
    <subcellularLocation>
        <location evidence="1">Cytoplasm</location>
    </subcellularLocation>
</comment>
<dbReference type="Pfam" id="PF07992">
    <property type="entry name" value="Pyr_redox_2"/>
    <property type="match status" value="1"/>
</dbReference>
<dbReference type="EMBL" id="VFMN01000001">
    <property type="protein sequence ID" value="TQJ10018.1"/>
    <property type="molecule type" value="Genomic_DNA"/>
</dbReference>
<keyword evidence="5" id="KW-0963">Cytoplasm</keyword>
<reference evidence="19 20" key="1">
    <citation type="submission" date="2019-06" db="EMBL/GenBank/DDBJ databases">
        <title>Sequencing the genomes of 1000 actinobacteria strains.</title>
        <authorList>
            <person name="Klenk H.-P."/>
        </authorList>
    </citation>
    <scope>NUCLEOTIDE SEQUENCE [LARGE SCALE GENOMIC DNA]</scope>
    <source>
        <strain evidence="19 20">DSM 18607</strain>
    </source>
</reference>
<evidence type="ECO:0000256" key="4">
    <source>
        <dbReference type="ARBA" id="ARBA00016961"/>
    </source>
</evidence>
<evidence type="ECO:0000256" key="8">
    <source>
        <dbReference type="ARBA" id="ARBA00023002"/>
    </source>
</evidence>
<keyword evidence="14" id="KW-0547">Nucleotide-binding</keyword>
<evidence type="ECO:0000256" key="10">
    <source>
        <dbReference type="ARBA" id="ARBA00023157"/>
    </source>
</evidence>
<evidence type="ECO:0000256" key="2">
    <source>
        <dbReference type="ARBA" id="ARBA00007532"/>
    </source>
</evidence>
<feature type="disulfide bond" description="Redox-active" evidence="15">
    <location>
        <begin position="41"/>
        <end position="46"/>
    </location>
</feature>
<evidence type="ECO:0000256" key="16">
    <source>
        <dbReference type="RuleBase" id="RU003692"/>
    </source>
</evidence>
<feature type="domain" description="Pyridine nucleotide-disulphide oxidoreductase dimerisation" evidence="17">
    <location>
        <begin position="346"/>
        <end position="454"/>
    </location>
</feature>
<feature type="binding site" evidence="14">
    <location>
        <position position="50"/>
    </location>
    <ligand>
        <name>FAD</name>
        <dbReference type="ChEBI" id="CHEBI:57692"/>
    </ligand>
</feature>
<proteinExistence type="inferred from homology"/>
<dbReference type="Gene3D" id="3.50.50.60">
    <property type="entry name" value="FAD/NAD(P)-binding domain"/>
    <property type="match status" value="2"/>
</dbReference>
<dbReference type="PRINTS" id="PR00411">
    <property type="entry name" value="PNDRDTASEI"/>
</dbReference>
<dbReference type="AlphaFoldDB" id="A0A542E3U5"/>
<protein>
    <recommendedName>
        <fullName evidence="4 16">Dihydrolipoyl dehydrogenase</fullName>
        <ecNumber evidence="3 16">1.8.1.4</ecNumber>
    </recommendedName>
</protein>
<dbReference type="PROSITE" id="PS00076">
    <property type="entry name" value="PYRIDINE_REDOX_1"/>
    <property type="match status" value="1"/>
</dbReference>
<keyword evidence="20" id="KW-1185">Reference proteome</keyword>
<dbReference type="InterPro" id="IPR012999">
    <property type="entry name" value="Pyr_OxRdtase_I_AS"/>
</dbReference>
<feature type="binding site" evidence="14">
    <location>
        <begin position="178"/>
        <end position="185"/>
    </location>
    <ligand>
        <name>NAD(+)</name>
        <dbReference type="ChEBI" id="CHEBI:57540"/>
    </ligand>
</feature>
<keyword evidence="10" id="KW-1015">Disulfide bond</keyword>
<keyword evidence="6 16" id="KW-0285">Flavoprotein</keyword>
<feature type="binding site" evidence="14">
    <location>
        <begin position="142"/>
        <end position="144"/>
    </location>
    <ligand>
        <name>FAD</name>
        <dbReference type="ChEBI" id="CHEBI:57692"/>
    </ligand>
</feature>
<evidence type="ECO:0000256" key="13">
    <source>
        <dbReference type="PIRSR" id="PIRSR000350-2"/>
    </source>
</evidence>
<keyword evidence="8 16" id="KW-0560">Oxidoreductase</keyword>
<feature type="active site" description="Proton acceptor" evidence="13">
    <location>
        <position position="444"/>
    </location>
</feature>
<evidence type="ECO:0000256" key="9">
    <source>
        <dbReference type="ARBA" id="ARBA00023027"/>
    </source>
</evidence>
<feature type="binding site" evidence="14">
    <location>
        <begin position="317"/>
        <end position="320"/>
    </location>
    <ligand>
        <name>FAD</name>
        <dbReference type="ChEBI" id="CHEBI:57692"/>
    </ligand>
</feature>
<evidence type="ECO:0000256" key="5">
    <source>
        <dbReference type="ARBA" id="ARBA00022490"/>
    </source>
</evidence>
<feature type="domain" description="FAD/NAD(P)-binding" evidence="18">
    <location>
        <begin position="4"/>
        <end position="326"/>
    </location>
</feature>
<dbReference type="FunFam" id="3.30.390.30:FF:000001">
    <property type="entry name" value="Dihydrolipoyl dehydrogenase"/>
    <property type="match status" value="1"/>
</dbReference>
<comment type="similarity">
    <text evidence="2 16">Belongs to the class-I pyridine nucleotide-disulfide oxidoreductase family.</text>
</comment>
<evidence type="ECO:0000256" key="12">
    <source>
        <dbReference type="ARBA" id="ARBA00049187"/>
    </source>
</evidence>
<dbReference type="EC" id="1.8.1.4" evidence="3 16"/>
<comment type="caution">
    <text evidence="19">The sequence shown here is derived from an EMBL/GenBank/DDBJ whole genome shotgun (WGS) entry which is preliminary data.</text>
</comment>
<dbReference type="RefSeq" id="WP_141849296.1">
    <property type="nucleotide sequence ID" value="NZ_BAAAPR010000001.1"/>
</dbReference>
<dbReference type="GO" id="GO:0004148">
    <property type="term" value="F:dihydrolipoyl dehydrogenase (NADH) activity"/>
    <property type="evidence" value="ECO:0007669"/>
    <property type="project" value="UniProtKB-EC"/>
</dbReference>
<dbReference type="PIRSF" id="PIRSF000350">
    <property type="entry name" value="Mercury_reductase_MerA"/>
    <property type="match status" value="1"/>
</dbReference>
<organism evidence="19 20">
    <name type="scientific">Lapillicoccus jejuensis</name>
    <dbReference type="NCBI Taxonomy" id="402171"/>
    <lineage>
        <taxon>Bacteria</taxon>
        <taxon>Bacillati</taxon>
        <taxon>Actinomycetota</taxon>
        <taxon>Actinomycetes</taxon>
        <taxon>Micrococcales</taxon>
        <taxon>Intrasporangiaceae</taxon>
        <taxon>Lapillicoccus</taxon>
    </lineage>
</organism>
<dbReference type="InterPro" id="IPR036188">
    <property type="entry name" value="FAD/NAD-bd_sf"/>
</dbReference>